<accession>A0A1G8EZ23</accession>
<dbReference type="InterPro" id="IPR050406">
    <property type="entry name" value="FGGY_Carb_Kinase"/>
</dbReference>
<dbReference type="GO" id="GO:0016301">
    <property type="term" value="F:kinase activity"/>
    <property type="evidence" value="ECO:0007669"/>
    <property type="project" value="UniProtKB-KW"/>
</dbReference>
<keyword evidence="8" id="KW-1185">Reference proteome</keyword>
<proteinExistence type="inferred from homology"/>
<dbReference type="InterPro" id="IPR043129">
    <property type="entry name" value="ATPase_NBD"/>
</dbReference>
<dbReference type="RefSeq" id="WP_091581850.1">
    <property type="nucleotide sequence ID" value="NZ_FNDU01000002.1"/>
</dbReference>
<evidence type="ECO:0000313" key="7">
    <source>
        <dbReference type="EMBL" id="SDH75146.1"/>
    </source>
</evidence>
<evidence type="ECO:0000313" key="8">
    <source>
        <dbReference type="Proteomes" id="UP000199017"/>
    </source>
</evidence>
<protein>
    <submittedName>
        <fullName evidence="7">Xylulokinase</fullName>
    </submittedName>
</protein>
<feature type="domain" description="Carbohydrate kinase FGGY C-terminal" evidence="6">
    <location>
        <begin position="292"/>
        <end position="430"/>
    </location>
</feature>
<evidence type="ECO:0000256" key="1">
    <source>
        <dbReference type="ARBA" id="ARBA00009156"/>
    </source>
</evidence>
<dbReference type="Pfam" id="PF02782">
    <property type="entry name" value="FGGY_C"/>
    <property type="match status" value="1"/>
</dbReference>
<dbReference type="Pfam" id="PF00370">
    <property type="entry name" value="FGGY_N"/>
    <property type="match status" value="1"/>
</dbReference>
<name>A0A1G8EZ23_9BACI</name>
<dbReference type="PROSITE" id="PS00445">
    <property type="entry name" value="FGGY_KINASES_2"/>
    <property type="match status" value="1"/>
</dbReference>
<dbReference type="InterPro" id="IPR018484">
    <property type="entry name" value="FGGY_N"/>
</dbReference>
<dbReference type="SUPFAM" id="SSF53067">
    <property type="entry name" value="Actin-like ATPase domain"/>
    <property type="match status" value="2"/>
</dbReference>
<dbReference type="OrthoDB" id="9805576at2"/>
<dbReference type="PANTHER" id="PTHR43095">
    <property type="entry name" value="SUGAR KINASE"/>
    <property type="match status" value="1"/>
</dbReference>
<dbReference type="Gene3D" id="3.30.420.40">
    <property type="match status" value="2"/>
</dbReference>
<dbReference type="Proteomes" id="UP000199017">
    <property type="component" value="Unassembled WGS sequence"/>
</dbReference>
<dbReference type="EMBL" id="FNDU01000002">
    <property type="protein sequence ID" value="SDH75146.1"/>
    <property type="molecule type" value="Genomic_DNA"/>
</dbReference>
<dbReference type="PIRSF" id="PIRSF000538">
    <property type="entry name" value="GlpK"/>
    <property type="match status" value="1"/>
</dbReference>
<dbReference type="CDD" id="cd07805">
    <property type="entry name" value="ASKHA_NBD_FGGY_CvXK-like"/>
    <property type="match status" value="1"/>
</dbReference>
<evidence type="ECO:0000256" key="4">
    <source>
        <dbReference type="RuleBase" id="RU003733"/>
    </source>
</evidence>
<dbReference type="STRING" id="930129.SAMN05216352_102442"/>
<keyword evidence="3 4" id="KW-0418">Kinase</keyword>
<dbReference type="InterPro" id="IPR018483">
    <property type="entry name" value="Carb_kinase_FGGY_CS"/>
</dbReference>
<reference evidence="7 8" key="1">
    <citation type="submission" date="2016-10" db="EMBL/GenBank/DDBJ databases">
        <authorList>
            <person name="de Groot N.N."/>
        </authorList>
    </citation>
    <scope>NUCLEOTIDE SEQUENCE [LARGE SCALE GENOMIC DNA]</scope>
    <source>
        <strain evidence="8">P4B,CCM 7963,CECT 7998,DSM 25260,IBRC-M 10614,KCTC 13821</strain>
    </source>
</reference>
<keyword evidence="2 4" id="KW-0808">Transferase</keyword>
<gene>
    <name evidence="7" type="ORF">SAMN05216352_102442</name>
</gene>
<dbReference type="InterPro" id="IPR018485">
    <property type="entry name" value="FGGY_C"/>
</dbReference>
<evidence type="ECO:0000259" key="6">
    <source>
        <dbReference type="Pfam" id="PF02782"/>
    </source>
</evidence>
<comment type="similarity">
    <text evidence="1 4">Belongs to the FGGY kinase family.</text>
</comment>
<dbReference type="GO" id="GO:0005975">
    <property type="term" value="P:carbohydrate metabolic process"/>
    <property type="evidence" value="ECO:0007669"/>
    <property type="project" value="InterPro"/>
</dbReference>
<dbReference type="PANTHER" id="PTHR43095:SF5">
    <property type="entry name" value="XYLULOSE KINASE"/>
    <property type="match status" value="1"/>
</dbReference>
<evidence type="ECO:0000259" key="5">
    <source>
        <dbReference type="Pfam" id="PF00370"/>
    </source>
</evidence>
<evidence type="ECO:0000256" key="2">
    <source>
        <dbReference type="ARBA" id="ARBA00022679"/>
    </source>
</evidence>
<dbReference type="AlphaFoldDB" id="A0A1G8EZ23"/>
<feature type="domain" description="Carbohydrate kinase FGGY N-terminal" evidence="5">
    <location>
        <begin position="3"/>
        <end position="239"/>
    </location>
</feature>
<evidence type="ECO:0000256" key="3">
    <source>
        <dbReference type="ARBA" id="ARBA00022777"/>
    </source>
</evidence>
<dbReference type="GO" id="GO:0016773">
    <property type="term" value="F:phosphotransferase activity, alcohol group as acceptor"/>
    <property type="evidence" value="ECO:0007669"/>
    <property type="project" value="InterPro"/>
</dbReference>
<sequence>MEYIAVFDVGTSAIKGLLMQKDGCVFEERSAAIHTYKGKHGEKEQNPEEWWTGMKSITRGWFEEKNIPPESVKAVTFSGQMENVILIREGENTERAILYSDMRAEEESSWIQKQRPDLPDITANAVSASTPLAKLLWLNKREKKPAAVVFSAKDYLIYKLTGVITTDSVTGATTGMMDIQTRTWHPGILESFGIDYFTLPALLSPNDLAGNVLPSGNSGFHGNTPVLCGAGDAGASTMGAGAIHDGDSYFYIGTTGWAAAPTKSHSPKTAGVFTLAHVIHNMNISIAPLLNAGNVYEWTKNTFMPESSYETFENTISQSKPGAGGLVFLPYIHGERFPVQDSNAKGIYFGIQAHTSQADFMRASLEGICYSLRHIAETIIEAKEGKIILIGGGAKSKSWCQILADITNKTVSVPENSEYLPAVGIASTAFLYLGWVKDAGQFVDSYISCLPKNIYRPNQKIRSVYEKGYKQYVKLYPSTKEI</sequence>
<dbReference type="InterPro" id="IPR000577">
    <property type="entry name" value="Carb_kinase_FGGY"/>
</dbReference>
<organism evidence="7 8">
    <name type="scientific">Alteribacillus bidgolensis</name>
    <dbReference type="NCBI Taxonomy" id="930129"/>
    <lineage>
        <taxon>Bacteria</taxon>
        <taxon>Bacillati</taxon>
        <taxon>Bacillota</taxon>
        <taxon>Bacilli</taxon>
        <taxon>Bacillales</taxon>
        <taxon>Bacillaceae</taxon>
        <taxon>Alteribacillus</taxon>
    </lineage>
</organism>